<dbReference type="OrthoDB" id="3236218at2"/>
<dbReference type="InterPro" id="IPR044505">
    <property type="entry name" value="GlgX_Isoamylase_N_E_set"/>
</dbReference>
<dbReference type="Pfam" id="PF00128">
    <property type="entry name" value="Alpha-amylase"/>
    <property type="match status" value="1"/>
</dbReference>
<dbReference type="PANTHER" id="PTHR43002">
    <property type="entry name" value="GLYCOGEN DEBRANCHING ENZYME"/>
    <property type="match status" value="1"/>
</dbReference>
<proteinExistence type="inferred from homology"/>
<dbReference type="Gene3D" id="3.20.20.80">
    <property type="entry name" value="Glycosidases"/>
    <property type="match status" value="1"/>
</dbReference>
<dbReference type="CDD" id="cd02856">
    <property type="entry name" value="E_set_GDE_Isoamylase_N"/>
    <property type="match status" value="1"/>
</dbReference>
<dbReference type="GO" id="GO:0005980">
    <property type="term" value="P:glycogen catabolic process"/>
    <property type="evidence" value="ECO:0007669"/>
    <property type="project" value="InterPro"/>
</dbReference>
<dbReference type="SUPFAM" id="SSF51445">
    <property type="entry name" value="(Trans)glycosidases"/>
    <property type="match status" value="1"/>
</dbReference>
<protein>
    <submittedName>
        <fullName evidence="5">Glycogen debranching protein GlgX</fullName>
    </submittedName>
    <submittedName>
        <fullName evidence="6">Glycogen operon protein</fullName>
    </submittedName>
</protein>
<keyword evidence="3" id="KW-0326">Glycosidase</keyword>
<dbReference type="EMBL" id="JASAVS010000009">
    <property type="protein sequence ID" value="MDP8085304.1"/>
    <property type="molecule type" value="Genomic_DNA"/>
</dbReference>
<evidence type="ECO:0000313" key="7">
    <source>
        <dbReference type="Proteomes" id="UP000198883"/>
    </source>
</evidence>
<comment type="similarity">
    <text evidence="1">Belongs to the glycosyl hydrolase 13 family.</text>
</comment>
<dbReference type="SMART" id="SM00642">
    <property type="entry name" value="Aamy"/>
    <property type="match status" value="1"/>
</dbReference>
<keyword evidence="2" id="KW-0378">Hydrolase</keyword>
<dbReference type="Proteomes" id="UP000198883">
    <property type="component" value="Unassembled WGS sequence"/>
</dbReference>
<dbReference type="Pfam" id="PF02922">
    <property type="entry name" value="CBM_48"/>
    <property type="match status" value="1"/>
</dbReference>
<dbReference type="SUPFAM" id="SSF81296">
    <property type="entry name" value="E set domains"/>
    <property type="match status" value="1"/>
</dbReference>
<organism evidence="6 7">
    <name type="scientific">Phocoenobacter skyensis</name>
    <dbReference type="NCBI Taxonomy" id="97481"/>
    <lineage>
        <taxon>Bacteria</taxon>
        <taxon>Pseudomonadati</taxon>
        <taxon>Pseudomonadota</taxon>
        <taxon>Gammaproteobacteria</taxon>
        <taxon>Pasteurellales</taxon>
        <taxon>Pasteurellaceae</taxon>
        <taxon>Phocoenobacter</taxon>
    </lineage>
</organism>
<dbReference type="InterPro" id="IPR013783">
    <property type="entry name" value="Ig-like_fold"/>
</dbReference>
<dbReference type="InterPro" id="IPR004193">
    <property type="entry name" value="Glyco_hydro_13_N"/>
</dbReference>
<dbReference type="SUPFAM" id="SSF51011">
    <property type="entry name" value="Glycosyl hydrolase domain"/>
    <property type="match status" value="1"/>
</dbReference>
<reference evidence="5 8" key="3">
    <citation type="journal article" date="2023" name="Front. Microbiol.">
        <title>Phylogeography and host specificity of Pasteurellaceae pathogenic to sea-farmed fish in the north-east Atlantic.</title>
        <authorList>
            <person name="Gulla S."/>
            <person name="Colquhoun D.J."/>
            <person name="Olsen A.B."/>
            <person name="Spilsberg B."/>
            <person name="Lagesen K."/>
            <person name="Aakesson C.P."/>
            <person name="Strom S."/>
            <person name="Manji F."/>
            <person name="Birkbeck T.H."/>
            <person name="Nilsen H.K."/>
        </authorList>
    </citation>
    <scope>NUCLEOTIDE SEQUENCE [LARGE SCALE GENOMIC DNA]</scope>
    <source>
        <strain evidence="5 8">VIO11850</strain>
    </source>
</reference>
<dbReference type="RefSeq" id="WP_090919917.1">
    <property type="nucleotide sequence ID" value="NZ_FOBN01000002.1"/>
</dbReference>
<dbReference type="InterPro" id="IPR017853">
    <property type="entry name" value="GH"/>
</dbReference>
<evidence type="ECO:0000313" key="8">
    <source>
        <dbReference type="Proteomes" id="UP001224812"/>
    </source>
</evidence>
<dbReference type="Proteomes" id="UP001224812">
    <property type="component" value="Unassembled WGS sequence"/>
</dbReference>
<dbReference type="InterPro" id="IPR006047">
    <property type="entry name" value="GH13_cat_dom"/>
</dbReference>
<dbReference type="NCBIfam" id="TIGR02100">
    <property type="entry name" value="glgX_debranch"/>
    <property type="match status" value="1"/>
</dbReference>
<evidence type="ECO:0000256" key="3">
    <source>
        <dbReference type="ARBA" id="ARBA00023295"/>
    </source>
</evidence>
<name>A0A1H7UIV3_9PAST</name>
<evidence type="ECO:0000256" key="1">
    <source>
        <dbReference type="ARBA" id="ARBA00008061"/>
    </source>
</evidence>
<dbReference type="InterPro" id="IPR013780">
    <property type="entry name" value="Glyco_hydro_b"/>
</dbReference>
<sequence length="658" mass="75747">MKNITLGKPYPLGCTVRRKKGLKGFNFAIFSSQATAVELCIFDESNRQEIRLPMYRTEDIWHIWLADVSCGMKYGYRIYGSESSNPNKLILDPYAKAVVGKPDLSSIESRSWFLLSDYRDNAHLAPKGVVLEDKFEWEEDKSPNTSWGETIIYEVHIKGFTQLREDLPEEIRGTYAGLADPKMIAYLKDLGITAVELLPINYHIDEFHLQEKGLHNYWGYNPLAMFAVEPKYWSGRKGTSPLTEFKSMVKALHQAGIEVILDIVFNHSAESEKAFPTFSQRGIDDRNYYWRDSNSNYLNWTGCGNMLNLSSNVGRQWVVDCLRYWVEECHVDGFRFDLATTLGRETPSFNPQAQLFKDIEQVESLRHCKFIAEPWDLGEGGYQVGNFPVYFSEWNDHFRDDMCRFWLRKSGELGAFAERFAGSSNIYKKERCLPHRSINFITAHDGFTLRDLVSYNHKHNLANGENNRDGRDENYSCNHGFEGSENAAPVVDAMRFSHSCALLSSLLLSNGTPMLLAGDEFGNTQYGNNNAYCQDNEIAWLKWNSFHKSLFLVVKEIIKIRKQIPSLSTNSWWGNDNVDWLNVNGYLMSVDDWQNLEINAFQIMLDKQWLLLINGKAGLQQFVLPNGQWREFSSCNTLRDNHFEVEDVAFSILKKVVK</sequence>
<feature type="domain" description="Glycosyl hydrolase family 13 catalytic" evidence="4">
    <location>
        <begin position="158"/>
        <end position="561"/>
    </location>
</feature>
<dbReference type="InterPro" id="IPR011837">
    <property type="entry name" value="Glycogen_debranch_GlgX"/>
</dbReference>
<accession>A0A1H7UIV3</accession>
<dbReference type="STRING" id="97481.SAMN05444853_10286"/>
<keyword evidence="8" id="KW-1185">Reference proteome</keyword>
<evidence type="ECO:0000256" key="2">
    <source>
        <dbReference type="ARBA" id="ARBA00022801"/>
    </source>
</evidence>
<reference evidence="7" key="2">
    <citation type="submission" date="2016-10" db="EMBL/GenBank/DDBJ databases">
        <authorList>
            <person name="Varghese N."/>
            <person name="Submissions S."/>
        </authorList>
    </citation>
    <scope>NUCLEOTIDE SEQUENCE [LARGE SCALE GENOMIC DNA]</scope>
    <source>
        <strain evidence="7">DSM 24204</strain>
    </source>
</reference>
<dbReference type="Gene3D" id="2.60.40.1180">
    <property type="entry name" value="Golgi alpha-mannosidase II"/>
    <property type="match status" value="1"/>
</dbReference>
<evidence type="ECO:0000259" key="4">
    <source>
        <dbReference type="SMART" id="SM00642"/>
    </source>
</evidence>
<dbReference type="GO" id="GO:0004135">
    <property type="term" value="F:amylo-alpha-1,6-glucosidase activity"/>
    <property type="evidence" value="ECO:0007669"/>
    <property type="project" value="InterPro"/>
</dbReference>
<dbReference type="Gene3D" id="2.60.40.10">
    <property type="entry name" value="Immunoglobulins"/>
    <property type="match status" value="1"/>
</dbReference>
<dbReference type="AlphaFoldDB" id="A0A1H7UIV3"/>
<reference evidence="6" key="1">
    <citation type="submission" date="2016-10" db="EMBL/GenBank/DDBJ databases">
        <authorList>
            <person name="de Groot N.N."/>
        </authorList>
    </citation>
    <scope>NUCLEOTIDE SEQUENCE [LARGE SCALE GENOMIC DNA]</scope>
    <source>
        <strain evidence="6">DSM 24204</strain>
    </source>
</reference>
<dbReference type="EMBL" id="FOBN01000002">
    <property type="protein sequence ID" value="SEL96706.1"/>
    <property type="molecule type" value="Genomic_DNA"/>
</dbReference>
<evidence type="ECO:0000313" key="6">
    <source>
        <dbReference type="EMBL" id="SEL96706.1"/>
    </source>
</evidence>
<dbReference type="CDD" id="cd11326">
    <property type="entry name" value="AmyAc_Glg_debranch"/>
    <property type="match status" value="1"/>
</dbReference>
<gene>
    <name evidence="5" type="primary">glgX</name>
    <name evidence="5" type="ORF">QJT92_05120</name>
    <name evidence="6" type="ORF">SAMN05444853_10286</name>
</gene>
<evidence type="ECO:0000313" key="5">
    <source>
        <dbReference type="EMBL" id="MDP8085304.1"/>
    </source>
</evidence>
<dbReference type="InterPro" id="IPR040784">
    <property type="entry name" value="GlgX_C"/>
</dbReference>
<dbReference type="InterPro" id="IPR014756">
    <property type="entry name" value="Ig_E-set"/>
</dbReference>
<dbReference type="Pfam" id="PF18390">
    <property type="entry name" value="GlgX_C"/>
    <property type="match status" value="1"/>
</dbReference>